<dbReference type="EMBL" id="JX944686">
    <property type="protein sequence ID" value="AFV51264.1"/>
    <property type="molecule type" value="Genomic_DNA"/>
</dbReference>
<sequence>MIFDIARHGFKARLEREMSIITDQVLTKEGFAEVYRSPMDLYKAVLSAMASLLGSEYEAIKEM</sequence>
<reference evidence="1 2" key="1">
    <citation type="journal article" date="2013" name="Genome Announc.">
        <title>Genome sequence of a novel archaeal rudivirus recovered from a mexican hot spring.</title>
        <authorList>
            <person name="Servin-Garciduenas L.E."/>
            <person name="Peng X."/>
            <person name="Garrett R.A."/>
            <person name="Martinez-Romero E."/>
        </authorList>
    </citation>
    <scope>NUCLEOTIDE SEQUENCE [LARGE SCALE GENOMIC DNA]</scope>
</reference>
<accession>K4NWW8</accession>
<name>K4NWW8_9VIRU</name>
<evidence type="ECO:0000313" key="1">
    <source>
        <dbReference type="EMBL" id="AFV51264.1"/>
    </source>
</evidence>
<dbReference type="KEGG" id="vg:13997109"/>
<protein>
    <submittedName>
        <fullName evidence="1">Uncharacterized protein</fullName>
    </submittedName>
</protein>
<proteinExistence type="predicted"/>
<dbReference type="Proteomes" id="UP000009199">
    <property type="component" value="Segment"/>
</dbReference>
<evidence type="ECO:0000313" key="2">
    <source>
        <dbReference type="Proteomes" id="UP000009199"/>
    </source>
</evidence>
<keyword evidence="2" id="KW-1185">Reference proteome</keyword>
<organism evidence="1 2">
    <name type="scientific">Sulfolobales Mexican rod-shaped virus 1</name>
    <dbReference type="NCBI Taxonomy" id="2848122"/>
    <lineage>
        <taxon>Viruses</taxon>
        <taxon>Adnaviria</taxon>
        <taxon>Zilligvirae</taxon>
        <taxon>Taleaviricota</taxon>
        <taxon>Tokiviricetes</taxon>
        <taxon>Ligamenvirales</taxon>
        <taxon>Rudiviridae</taxon>
        <taxon>Mexirudivirus</taxon>
        <taxon>Mexirudivirus azufresense</taxon>
        <taxon>Mexirudivirus SMRV1</taxon>
    </lineage>
</organism>